<dbReference type="eggNOG" id="KOG3947">
    <property type="taxonomic scope" value="Eukaryota"/>
</dbReference>
<dbReference type="PANTHER" id="PTHR12905">
    <property type="entry name" value="METALLOPHOSPHOESTERASE"/>
    <property type="match status" value="1"/>
</dbReference>
<reference evidence="1 2" key="1">
    <citation type="journal article" date="2012" name="PLoS Pathog.">
        <title>Diverse lifestyles and strategies of plant pathogenesis encoded in the genomes of eighteen Dothideomycetes fungi.</title>
        <authorList>
            <person name="Ohm R.A."/>
            <person name="Feau N."/>
            <person name="Henrissat B."/>
            <person name="Schoch C.L."/>
            <person name="Horwitz B.A."/>
            <person name="Barry K.W."/>
            <person name="Condon B.J."/>
            <person name="Copeland A.C."/>
            <person name="Dhillon B."/>
            <person name="Glaser F."/>
            <person name="Hesse C.N."/>
            <person name="Kosti I."/>
            <person name="LaButti K."/>
            <person name="Lindquist E.A."/>
            <person name="Lucas S."/>
            <person name="Salamov A.A."/>
            <person name="Bradshaw R.E."/>
            <person name="Ciuffetti L."/>
            <person name="Hamelin R.C."/>
            <person name="Kema G.H.J."/>
            <person name="Lawrence C."/>
            <person name="Scott J.A."/>
            <person name="Spatafora J.W."/>
            <person name="Turgeon B.G."/>
            <person name="de Wit P.J.G.M."/>
            <person name="Zhong S."/>
            <person name="Goodwin S.B."/>
            <person name="Grigoriev I.V."/>
        </authorList>
    </citation>
    <scope>NUCLEOTIDE SEQUENCE [LARGE SCALE GENOMIC DNA]</scope>
    <source>
        <strain evidence="1 2">SO2202</strain>
    </source>
</reference>
<dbReference type="PANTHER" id="PTHR12905:SF16">
    <property type="entry name" value="SER_THR PROTEIN PHOSPHATASE FAMILY PROTEIN (AFU_ORTHOLOGUE AFUA_1G06000)"/>
    <property type="match status" value="1"/>
</dbReference>
<name>N1QKV9_SPHMS</name>
<dbReference type="OrthoDB" id="630188at2759"/>
<accession>N1QKV9</accession>
<dbReference type="InterPro" id="IPR029052">
    <property type="entry name" value="Metallo-depent_PP-like"/>
</dbReference>
<feature type="non-terminal residue" evidence="1">
    <location>
        <position position="1"/>
    </location>
</feature>
<sequence>SLVYLQHSHTIIGIPEKNVILRVFGSPYSPDRGKQNWAFQYTNEKAAVAMWDVVPEDTQVLITDTPPAGICNMSSYWKEGRCAALKDKVGQIRPMLHICGHCYEGRG</sequence>
<dbReference type="Gene3D" id="3.60.21.10">
    <property type="match status" value="1"/>
</dbReference>
<dbReference type="EMBL" id="KB456260">
    <property type="protein sequence ID" value="EMF17825.1"/>
    <property type="molecule type" value="Genomic_DNA"/>
</dbReference>
<keyword evidence="2" id="KW-1185">Reference proteome</keyword>
<evidence type="ECO:0000313" key="1">
    <source>
        <dbReference type="EMBL" id="EMF17825.1"/>
    </source>
</evidence>
<dbReference type="Proteomes" id="UP000016931">
    <property type="component" value="Unassembled WGS sequence"/>
</dbReference>
<evidence type="ECO:0000313" key="2">
    <source>
        <dbReference type="Proteomes" id="UP000016931"/>
    </source>
</evidence>
<dbReference type="HOGENOM" id="CLU_2216286_0_0_1"/>
<dbReference type="GeneID" id="27897645"/>
<dbReference type="SUPFAM" id="SSF56300">
    <property type="entry name" value="Metallo-dependent phosphatases"/>
    <property type="match status" value="1"/>
</dbReference>
<dbReference type="RefSeq" id="XP_016765946.1">
    <property type="nucleotide sequence ID" value="XM_016900508.1"/>
</dbReference>
<proteinExistence type="predicted"/>
<gene>
    <name evidence="1" type="ORF">SEPMUDRAFT_10223</name>
</gene>
<protein>
    <submittedName>
        <fullName evidence="1">Uncharacterized protein</fullName>
    </submittedName>
</protein>
<dbReference type="AlphaFoldDB" id="N1QKV9"/>
<organism evidence="1 2">
    <name type="scientific">Sphaerulina musiva (strain SO2202)</name>
    <name type="common">Poplar stem canker fungus</name>
    <name type="synonym">Septoria musiva</name>
    <dbReference type="NCBI Taxonomy" id="692275"/>
    <lineage>
        <taxon>Eukaryota</taxon>
        <taxon>Fungi</taxon>
        <taxon>Dikarya</taxon>
        <taxon>Ascomycota</taxon>
        <taxon>Pezizomycotina</taxon>
        <taxon>Dothideomycetes</taxon>
        <taxon>Dothideomycetidae</taxon>
        <taxon>Mycosphaerellales</taxon>
        <taxon>Mycosphaerellaceae</taxon>
        <taxon>Sphaerulina</taxon>
    </lineage>
</organism>
<feature type="non-terminal residue" evidence="1">
    <location>
        <position position="107"/>
    </location>
</feature>
<dbReference type="InterPro" id="IPR051693">
    <property type="entry name" value="UPF0046_metallophosphoest"/>
</dbReference>